<dbReference type="PANTHER" id="PTHR30636">
    <property type="entry name" value="UPF0701 PROTEIN YICC"/>
    <property type="match status" value="1"/>
</dbReference>
<evidence type="ECO:0000259" key="7">
    <source>
        <dbReference type="Pfam" id="PF08340"/>
    </source>
</evidence>
<dbReference type="InterPro" id="IPR013551">
    <property type="entry name" value="YicC-like_C"/>
</dbReference>
<comment type="cofactor">
    <cofactor evidence="1">
        <name>a divalent metal cation</name>
        <dbReference type="ChEBI" id="CHEBI:60240"/>
    </cofactor>
</comment>
<evidence type="ECO:0000256" key="4">
    <source>
        <dbReference type="ARBA" id="ARBA00022801"/>
    </source>
</evidence>
<dbReference type="eggNOG" id="COG1561">
    <property type="taxonomic scope" value="Bacteria"/>
</dbReference>
<feature type="domain" description="Endoribonuclease YicC-like C-terminal" evidence="7">
    <location>
        <begin position="173"/>
        <end position="291"/>
    </location>
</feature>
<dbReference type="OrthoDB" id="9771229at2"/>
<dbReference type="GO" id="GO:0004521">
    <property type="term" value="F:RNA endonuclease activity"/>
    <property type="evidence" value="ECO:0007669"/>
    <property type="project" value="InterPro"/>
</dbReference>
<evidence type="ECO:0000256" key="5">
    <source>
        <dbReference type="ARBA" id="ARBA00035648"/>
    </source>
</evidence>
<gene>
    <name evidence="8" type="ordered locus">Fraau_0412</name>
</gene>
<dbReference type="RefSeq" id="WP_014401906.1">
    <property type="nucleotide sequence ID" value="NC_017033.1"/>
</dbReference>
<evidence type="ECO:0000256" key="2">
    <source>
        <dbReference type="ARBA" id="ARBA00022722"/>
    </source>
</evidence>
<dbReference type="AlphaFoldDB" id="H8L3U5"/>
<keyword evidence="3" id="KW-0255">Endonuclease</keyword>
<sequence length="291" mass="32705">MTRSMTAYALEERAAGQEVVSCEIRTVNHRYLDVSLRLPDELRAMDGIIRERIAAVLARGKVDVTIHRRQAEVADSLQVDEAMLARLQQLAAAMRDQFGSLQVEFTELLRFPGVMRRQESDADALQGALLAALDAALQGLAGHREREGQRLGQQLSDRLQRIEAALADFRRRLPLIRAALHARLQQRLAGLVSEVAGLSLDAGRVEQELAVQLTRMDVDEELDRLDSHIAETRRILSLDEPAGRRLDFLMQEFNREANTLGSKSIDKQASATIVELKVLIEQMREQVQNIE</sequence>
<dbReference type="EMBL" id="CP003350">
    <property type="protein sequence ID" value="AFC84900.1"/>
    <property type="molecule type" value="Genomic_DNA"/>
</dbReference>
<dbReference type="InterPro" id="IPR013527">
    <property type="entry name" value="YicC-like_N"/>
</dbReference>
<dbReference type="InterPro" id="IPR005229">
    <property type="entry name" value="YicC/YloC-like"/>
</dbReference>
<keyword evidence="9" id="KW-1185">Reference proteome</keyword>
<dbReference type="Pfam" id="PF08340">
    <property type="entry name" value="YicC-like_C"/>
    <property type="match status" value="1"/>
</dbReference>
<proteinExistence type="inferred from homology"/>
<evidence type="ECO:0000259" key="6">
    <source>
        <dbReference type="Pfam" id="PF03755"/>
    </source>
</evidence>
<comment type="similarity">
    <text evidence="5">Belongs to the YicC/YloC family.</text>
</comment>
<organism evidence="8 9">
    <name type="scientific">Frateuria aurantia (strain ATCC 33424 / DSM 6220 / KCTC 2777 / LMG 1558 / NBRC 3245 / NCIMB 13370)</name>
    <name type="common">Acetobacter aurantius</name>
    <dbReference type="NCBI Taxonomy" id="767434"/>
    <lineage>
        <taxon>Bacteria</taxon>
        <taxon>Pseudomonadati</taxon>
        <taxon>Pseudomonadota</taxon>
        <taxon>Gammaproteobacteria</taxon>
        <taxon>Lysobacterales</taxon>
        <taxon>Rhodanobacteraceae</taxon>
        <taxon>Frateuria</taxon>
    </lineage>
</organism>
<evidence type="ECO:0000256" key="3">
    <source>
        <dbReference type="ARBA" id="ARBA00022759"/>
    </source>
</evidence>
<name>H8L3U5_FRAAD</name>
<feature type="domain" description="Endoribonuclease YicC-like N-terminal" evidence="6">
    <location>
        <begin position="3"/>
        <end position="152"/>
    </location>
</feature>
<dbReference type="Proteomes" id="UP000005234">
    <property type="component" value="Chromosome"/>
</dbReference>
<protein>
    <submittedName>
        <fullName evidence="8">TIGR00255 family protein</fullName>
    </submittedName>
</protein>
<dbReference type="PANTHER" id="PTHR30636:SF3">
    <property type="entry name" value="UPF0701 PROTEIN YICC"/>
    <property type="match status" value="1"/>
</dbReference>
<dbReference type="NCBIfam" id="TIGR00255">
    <property type="entry name" value="YicC/YloC family endoribonuclease"/>
    <property type="match status" value="1"/>
</dbReference>
<keyword evidence="4" id="KW-0378">Hydrolase</keyword>
<keyword evidence="2" id="KW-0540">Nuclease</keyword>
<evidence type="ECO:0000256" key="1">
    <source>
        <dbReference type="ARBA" id="ARBA00001968"/>
    </source>
</evidence>
<evidence type="ECO:0000313" key="8">
    <source>
        <dbReference type="EMBL" id="AFC84900.1"/>
    </source>
</evidence>
<reference evidence="8" key="1">
    <citation type="submission" date="2012-02" db="EMBL/GenBank/DDBJ databases">
        <title>The complete genome of Frateuria aurantia DSM 6220.</title>
        <authorList>
            <consortium name="US DOE Joint Genome Institute (JGI-PGF)"/>
            <person name="Lucas S."/>
            <person name="Copeland A."/>
            <person name="Lapidus A."/>
            <person name="Glavina del Rio T."/>
            <person name="Dalin E."/>
            <person name="Tice H."/>
            <person name="Bruce D."/>
            <person name="Goodwin L."/>
            <person name="Pitluck S."/>
            <person name="Peters L."/>
            <person name="Ovchinnikova G."/>
            <person name="Teshima H."/>
            <person name="Kyrpides N."/>
            <person name="Mavromatis K."/>
            <person name="Ivanova N."/>
            <person name="Brettin T."/>
            <person name="Detter J.C."/>
            <person name="Han C."/>
            <person name="Larimer F."/>
            <person name="Land M."/>
            <person name="Hauser L."/>
            <person name="Markowitz V."/>
            <person name="Cheng J.-F."/>
            <person name="Hugenholtz P."/>
            <person name="Woyke T."/>
            <person name="Wu D."/>
            <person name="Brambilla E."/>
            <person name="Klenk H.-P."/>
            <person name="Eisen J.A."/>
        </authorList>
    </citation>
    <scope>NUCLEOTIDE SEQUENCE</scope>
    <source>
        <strain evidence="8">DSM 6220</strain>
    </source>
</reference>
<dbReference type="STRING" id="767434.Fraau_0412"/>
<dbReference type="KEGG" id="fau:Fraau_0412"/>
<dbReference type="GO" id="GO:0016787">
    <property type="term" value="F:hydrolase activity"/>
    <property type="evidence" value="ECO:0007669"/>
    <property type="project" value="UniProtKB-KW"/>
</dbReference>
<accession>H8L3U5</accession>
<dbReference type="Pfam" id="PF03755">
    <property type="entry name" value="YicC-like_N"/>
    <property type="match status" value="1"/>
</dbReference>
<dbReference type="HOGENOM" id="CLU_076609_0_0_6"/>
<evidence type="ECO:0000313" key="9">
    <source>
        <dbReference type="Proteomes" id="UP000005234"/>
    </source>
</evidence>